<dbReference type="EMBL" id="KQ986826">
    <property type="protein sequence ID" value="KZV58170.1"/>
    <property type="molecule type" value="Genomic_DNA"/>
</dbReference>
<evidence type="ECO:0000313" key="2">
    <source>
        <dbReference type="EMBL" id="KZV58170.1"/>
    </source>
</evidence>
<name>A0A2Z7DEB7_9LAMI</name>
<gene>
    <name evidence="2" type="ORF">F511_02763</name>
</gene>
<dbReference type="Proteomes" id="UP000250235">
    <property type="component" value="Unassembled WGS sequence"/>
</dbReference>
<proteinExistence type="predicted"/>
<accession>A0A2Z7DEB7</accession>
<keyword evidence="3" id="KW-1185">Reference proteome</keyword>
<evidence type="ECO:0000313" key="3">
    <source>
        <dbReference type="Proteomes" id="UP000250235"/>
    </source>
</evidence>
<evidence type="ECO:0000256" key="1">
    <source>
        <dbReference type="SAM" id="MobiDB-lite"/>
    </source>
</evidence>
<feature type="region of interest" description="Disordered" evidence="1">
    <location>
        <begin position="18"/>
        <end position="41"/>
    </location>
</feature>
<sequence length="125" mass="13830">MEFNDIDVDGVMETAPTVGSQAVATTPSHSQNESVSLDANETPKCDILDSENMIGGSKRKFRSAAWAHFDRKIIGGKWKAIYSTTSKDQSFDDDSDIEEQVVNLSCGGFKVARITGCNMNFWSRW</sequence>
<feature type="compositionally biased region" description="Polar residues" evidence="1">
    <location>
        <begin position="18"/>
        <end position="39"/>
    </location>
</feature>
<reference evidence="2 3" key="1">
    <citation type="journal article" date="2015" name="Proc. Natl. Acad. Sci. U.S.A.">
        <title>The resurrection genome of Boea hygrometrica: A blueprint for survival of dehydration.</title>
        <authorList>
            <person name="Xiao L."/>
            <person name="Yang G."/>
            <person name="Zhang L."/>
            <person name="Yang X."/>
            <person name="Zhao S."/>
            <person name="Ji Z."/>
            <person name="Zhou Q."/>
            <person name="Hu M."/>
            <person name="Wang Y."/>
            <person name="Chen M."/>
            <person name="Xu Y."/>
            <person name="Jin H."/>
            <person name="Xiao X."/>
            <person name="Hu G."/>
            <person name="Bao F."/>
            <person name="Hu Y."/>
            <person name="Wan P."/>
            <person name="Li L."/>
            <person name="Deng X."/>
            <person name="Kuang T."/>
            <person name="Xiang C."/>
            <person name="Zhu J.K."/>
            <person name="Oliver M.J."/>
            <person name="He Y."/>
        </authorList>
    </citation>
    <scope>NUCLEOTIDE SEQUENCE [LARGE SCALE GENOMIC DNA]</scope>
    <source>
        <strain evidence="3">cv. XS01</strain>
    </source>
</reference>
<protein>
    <submittedName>
        <fullName evidence="2">Uncharacterized protein</fullName>
    </submittedName>
</protein>
<dbReference type="AlphaFoldDB" id="A0A2Z7DEB7"/>
<organism evidence="2 3">
    <name type="scientific">Dorcoceras hygrometricum</name>
    <dbReference type="NCBI Taxonomy" id="472368"/>
    <lineage>
        <taxon>Eukaryota</taxon>
        <taxon>Viridiplantae</taxon>
        <taxon>Streptophyta</taxon>
        <taxon>Embryophyta</taxon>
        <taxon>Tracheophyta</taxon>
        <taxon>Spermatophyta</taxon>
        <taxon>Magnoliopsida</taxon>
        <taxon>eudicotyledons</taxon>
        <taxon>Gunneridae</taxon>
        <taxon>Pentapetalae</taxon>
        <taxon>asterids</taxon>
        <taxon>lamiids</taxon>
        <taxon>Lamiales</taxon>
        <taxon>Gesneriaceae</taxon>
        <taxon>Didymocarpoideae</taxon>
        <taxon>Trichosporeae</taxon>
        <taxon>Loxocarpinae</taxon>
        <taxon>Dorcoceras</taxon>
    </lineage>
</organism>